<feature type="compositionally biased region" description="Polar residues" evidence="1">
    <location>
        <begin position="166"/>
        <end position="213"/>
    </location>
</feature>
<feature type="region of interest" description="Disordered" evidence="1">
    <location>
        <begin position="148"/>
        <end position="215"/>
    </location>
</feature>
<evidence type="ECO:0000313" key="3">
    <source>
        <dbReference type="Proteomes" id="UP001057375"/>
    </source>
</evidence>
<dbReference type="EMBL" id="BQXS01011430">
    <property type="protein sequence ID" value="GKT37245.1"/>
    <property type="molecule type" value="Genomic_DNA"/>
</dbReference>
<evidence type="ECO:0000256" key="1">
    <source>
        <dbReference type="SAM" id="MobiDB-lite"/>
    </source>
</evidence>
<evidence type="ECO:0000313" key="2">
    <source>
        <dbReference type="EMBL" id="GKT37245.1"/>
    </source>
</evidence>
<feature type="compositionally biased region" description="Polar residues" evidence="1">
    <location>
        <begin position="277"/>
        <end position="287"/>
    </location>
</feature>
<proteinExistence type="predicted"/>
<evidence type="ECO:0008006" key="4">
    <source>
        <dbReference type="Google" id="ProtNLM"/>
    </source>
</evidence>
<feature type="non-terminal residue" evidence="2">
    <location>
        <position position="397"/>
    </location>
</feature>
<name>A0ABQ5KXS1_9EUKA</name>
<comment type="caution">
    <text evidence="2">The sequence shown here is derived from an EMBL/GenBank/DDBJ whole genome shotgun (WGS) entry which is preliminary data.</text>
</comment>
<reference evidence="2" key="1">
    <citation type="submission" date="2022-03" db="EMBL/GenBank/DDBJ databases">
        <title>Draft genome sequence of Aduncisulcus paluster, a free-living microaerophilic Fornicata.</title>
        <authorList>
            <person name="Yuyama I."/>
            <person name="Kume K."/>
            <person name="Tamura T."/>
            <person name="Inagaki Y."/>
            <person name="Hashimoto T."/>
        </authorList>
    </citation>
    <scope>NUCLEOTIDE SEQUENCE</scope>
    <source>
        <strain evidence="2">NY0171</strain>
    </source>
</reference>
<sequence>MSDLQAKVYSPDKTIWYSLKTQDANRNPVTALPLTRDDSSVVSFSILTCEFNQEVNLKGFESFFSDENFPIVWKIKFFSRGRHCSKLKLVFDHRRLATRPHKPTKFRKSFVASKIEIESFKSEKQLSPLYDASLRKFIPNFSAIVPETPSKQPSLVQAQLPPPPMESTQPPKVSSESSTSALPKRSSSAPSKRDPTTPTSSKVSVISPMTTPGSGAALEYLRENTPTSALHGLRPQHKIPLNSPSTAKNTPMRKSNKDEEDEEEKSPRPSMAPQPRPNSQKTLSTSTPMQHAQPMQHHAQPSSISPITHSVPSSLSSSSAVYHNAPQKSKMAIPIDEDLEYLPSSKTQKMLASHPPSSTLPGHIHSIPASSVQRSPYPRPQQSTPMAQSQASSSSNP</sequence>
<accession>A0ABQ5KXS1</accession>
<feature type="compositionally biased region" description="Low complexity" evidence="1">
    <location>
        <begin position="310"/>
        <end position="319"/>
    </location>
</feature>
<organism evidence="2 3">
    <name type="scientific">Aduncisulcus paluster</name>
    <dbReference type="NCBI Taxonomy" id="2918883"/>
    <lineage>
        <taxon>Eukaryota</taxon>
        <taxon>Metamonada</taxon>
        <taxon>Carpediemonas-like organisms</taxon>
        <taxon>Aduncisulcus</taxon>
    </lineage>
</organism>
<feature type="region of interest" description="Disordered" evidence="1">
    <location>
        <begin position="228"/>
        <end position="397"/>
    </location>
</feature>
<feature type="compositionally biased region" description="Polar residues" evidence="1">
    <location>
        <begin position="368"/>
        <end position="397"/>
    </location>
</feature>
<feature type="compositionally biased region" description="Polar residues" evidence="1">
    <location>
        <begin position="344"/>
        <end position="360"/>
    </location>
</feature>
<keyword evidence="3" id="KW-1185">Reference proteome</keyword>
<protein>
    <recommendedName>
        <fullName evidence="4">Telomere replication protein EST3</fullName>
    </recommendedName>
</protein>
<gene>
    <name evidence="2" type="ORF">ADUPG1_010071</name>
</gene>
<dbReference type="Proteomes" id="UP001057375">
    <property type="component" value="Unassembled WGS sequence"/>
</dbReference>
<feature type="compositionally biased region" description="Polar residues" evidence="1">
    <location>
        <begin position="242"/>
        <end position="253"/>
    </location>
</feature>
<feature type="compositionally biased region" description="Low complexity" evidence="1">
    <location>
        <begin position="288"/>
        <end position="301"/>
    </location>
</feature>